<dbReference type="RefSeq" id="XP_008328202.1">
    <property type="nucleotide sequence ID" value="XM_008329980.3"/>
</dbReference>
<dbReference type="InParanoid" id="A0A3P8WGQ7"/>
<dbReference type="Proteomes" id="UP000265120">
    <property type="component" value="Chromosome 17"/>
</dbReference>
<dbReference type="PANTHER" id="PTHR34340">
    <property type="entry name" value="MELANOREGULIN"/>
    <property type="match status" value="1"/>
</dbReference>
<dbReference type="GeneTree" id="ENSGT00940000165323"/>
<dbReference type="AlphaFoldDB" id="A0A3P8WGQ7"/>
<dbReference type="PANTHER" id="PTHR34340:SF1">
    <property type="entry name" value="MELANOREGULIN"/>
    <property type="match status" value="1"/>
</dbReference>
<dbReference type="OMA" id="FKRFCMQ"/>
<dbReference type="Ensembl" id="ENSCSET00000026244.1">
    <property type="protein sequence ID" value="ENSCSEP00000025904.1"/>
    <property type="gene ID" value="ENSCSEG00000016548.1"/>
</dbReference>
<reference evidence="1" key="2">
    <citation type="submission" date="2025-08" db="UniProtKB">
        <authorList>
            <consortium name="Ensembl"/>
        </authorList>
    </citation>
    <scope>IDENTIFICATION</scope>
</reference>
<dbReference type="OrthoDB" id="10015106at2759"/>
<organism evidence="1 2">
    <name type="scientific">Cynoglossus semilaevis</name>
    <name type="common">Tongue sole</name>
    <dbReference type="NCBI Taxonomy" id="244447"/>
    <lineage>
        <taxon>Eukaryota</taxon>
        <taxon>Metazoa</taxon>
        <taxon>Chordata</taxon>
        <taxon>Craniata</taxon>
        <taxon>Vertebrata</taxon>
        <taxon>Euteleostomi</taxon>
        <taxon>Actinopterygii</taxon>
        <taxon>Neopterygii</taxon>
        <taxon>Teleostei</taxon>
        <taxon>Neoteleostei</taxon>
        <taxon>Acanthomorphata</taxon>
        <taxon>Carangaria</taxon>
        <taxon>Pleuronectiformes</taxon>
        <taxon>Pleuronectoidei</taxon>
        <taxon>Cynoglossidae</taxon>
        <taxon>Cynoglossinae</taxon>
        <taxon>Cynoglossus</taxon>
    </lineage>
</organism>
<proteinExistence type="predicted"/>
<evidence type="ECO:0000313" key="1">
    <source>
        <dbReference type="Ensembl" id="ENSCSEP00000025904.1"/>
    </source>
</evidence>
<dbReference type="GO" id="GO:0032402">
    <property type="term" value="P:melanosome transport"/>
    <property type="evidence" value="ECO:0007669"/>
    <property type="project" value="InterPro"/>
</dbReference>
<dbReference type="GO" id="GO:0042470">
    <property type="term" value="C:melanosome"/>
    <property type="evidence" value="ECO:0007669"/>
    <property type="project" value="InterPro"/>
</dbReference>
<accession>A0A3P8WGQ7</accession>
<dbReference type="STRING" id="244447.ENSCSEP00000025904"/>
<dbReference type="GeneID" id="103393122"/>
<dbReference type="Pfam" id="PF15812">
    <property type="entry name" value="MREG"/>
    <property type="match status" value="1"/>
</dbReference>
<protein>
    <submittedName>
        <fullName evidence="1">Zgc:91968</fullName>
    </submittedName>
</protein>
<name>A0A3P8WGQ7_CYNSE</name>
<sequence length="235" mass="27004">MGSAFRRFCVQFCCCCCCIGDEDDEEEKQPLMPQDPLEYLNREVQKRREEEANLWSEPGDPSHSERHDDRVLFTLLQARNKTRLGSSGYRRLSVDIEAMRDTRREVREKWKTILENLGFMAEADSLLTVSAGASHDRMRDAQTARALLHTLHSETSIFDSRDSPPERYLFILDRLLYLDIAEDFVAKAKRFYPPRDDSDEEPQGVSLNLPLLLARVEALDTAGDAEEESEKEASN</sequence>
<reference evidence="1 2" key="1">
    <citation type="journal article" date="2014" name="Nat. Genet.">
        <title>Whole-genome sequence of a flatfish provides insights into ZW sex chromosome evolution and adaptation to a benthic lifestyle.</title>
        <authorList>
            <person name="Chen S."/>
            <person name="Zhang G."/>
            <person name="Shao C."/>
            <person name="Huang Q."/>
            <person name="Liu G."/>
            <person name="Zhang P."/>
            <person name="Song W."/>
            <person name="An N."/>
            <person name="Chalopin D."/>
            <person name="Volff J.N."/>
            <person name="Hong Y."/>
            <person name="Li Q."/>
            <person name="Sha Z."/>
            <person name="Zhou H."/>
            <person name="Xie M."/>
            <person name="Yu Q."/>
            <person name="Liu Y."/>
            <person name="Xiang H."/>
            <person name="Wang N."/>
            <person name="Wu K."/>
            <person name="Yang C."/>
            <person name="Zhou Q."/>
            <person name="Liao X."/>
            <person name="Yang L."/>
            <person name="Hu Q."/>
            <person name="Zhang J."/>
            <person name="Meng L."/>
            <person name="Jin L."/>
            <person name="Tian Y."/>
            <person name="Lian J."/>
            <person name="Yang J."/>
            <person name="Miao G."/>
            <person name="Liu S."/>
            <person name="Liang Z."/>
            <person name="Yan F."/>
            <person name="Li Y."/>
            <person name="Sun B."/>
            <person name="Zhang H."/>
            <person name="Zhang J."/>
            <person name="Zhu Y."/>
            <person name="Du M."/>
            <person name="Zhao Y."/>
            <person name="Schartl M."/>
            <person name="Tang Q."/>
            <person name="Wang J."/>
        </authorList>
    </citation>
    <scope>NUCLEOTIDE SEQUENCE</scope>
</reference>
<dbReference type="FunCoup" id="A0A3P8WGQ7">
    <property type="interactions" value="682"/>
</dbReference>
<evidence type="ECO:0000313" key="2">
    <source>
        <dbReference type="Proteomes" id="UP000265120"/>
    </source>
</evidence>
<reference evidence="1" key="3">
    <citation type="submission" date="2025-09" db="UniProtKB">
        <authorList>
            <consortium name="Ensembl"/>
        </authorList>
    </citation>
    <scope>IDENTIFICATION</scope>
</reference>
<dbReference type="RefSeq" id="XP_016895925.1">
    <property type="nucleotide sequence ID" value="XM_017040436.2"/>
</dbReference>
<keyword evidence="2" id="KW-1185">Reference proteome</keyword>
<dbReference type="InterPro" id="IPR031638">
    <property type="entry name" value="Melanoregulin"/>
</dbReference>
<dbReference type="KEGG" id="csem:103393122"/>